<evidence type="ECO:0000256" key="11">
    <source>
        <dbReference type="ARBA" id="ARBA00023014"/>
    </source>
</evidence>
<evidence type="ECO:0000256" key="10">
    <source>
        <dbReference type="ARBA" id="ARBA00023004"/>
    </source>
</evidence>
<dbReference type="PROSITE" id="PS00764">
    <property type="entry name" value="ENDONUCLEASE_III_1"/>
    <property type="match status" value="1"/>
</dbReference>
<dbReference type="GO" id="GO:0034039">
    <property type="term" value="F:8-oxo-7,8-dihydroguanine DNA N-glycosylase activity"/>
    <property type="evidence" value="ECO:0007669"/>
    <property type="project" value="TreeGrafter"/>
</dbReference>
<dbReference type="GO" id="GO:0051539">
    <property type="term" value="F:4 iron, 4 sulfur cluster binding"/>
    <property type="evidence" value="ECO:0007669"/>
    <property type="project" value="UniProtKB-KW"/>
</dbReference>
<dbReference type="SUPFAM" id="SSF48150">
    <property type="entry name" value="DNA-glycosylase"/>
    <property type="match status" value="1"/>
</dbReference>
<dbReference type="GO" id="GO:0006298">
    <property type="term" value="P:mismatch repair"/>
    <property type="evidence" value="ECO:0007669"/>
    <property type="project" value="TreeGrafter"/>
</dbReference>
<evidence type="ECO:0000256" key="4">
    <source>
        <dbReference type="ARBA" id="ARBA00012045"/>
    </source>
</evidence>
<dbReference type="GO" id="GO:0032357">
    <property type="term" value="F:oxidized purine DNA binding"/>
    <property type="evidence" value="ECO:0007669"/>
    <property type="project" value="TreeGrafter"/>
</dbReference>
<dbReference type="PANTHER" id="PTHR42944:SF1">
    <property type="entry name" value="ADENINE DNA GLYCOSYLASE"/>
    <property type="match status" value="1"/>
</dbReference>
<gene>
    <name evidence="15" type="ORF">EDD41_1502</name>
</gene>
<dbReference type="SMART" id="SM00478">
    <property type="entry name" value="ENDO3c"/>
    <property type="match status" value="1"/>
</dbReference>
<comment type="caution">
    <text evidence="15">The sequence shown here is derived from an EMBL/GenBank/DDBJ whole genome shotgun (WGS) entry which is preliminary data.</text>
</comment>
<evidence type="ECO:0000256" key="7">
    <source>
        <dbReference type="ARBA" id="ARBA00022723"/>
    </source>
</evidence>
<keyword evidence="8" id="KW-0227">DNA damage</keyword>
<dbReference type="InterPro" id="IPR003265">
    <property type="entry name" value="HhH-GPD_domain"/>
</dbReference>
<keyword evidence="9" id="KW-0378">Hydrolase</keyword>
<protein>
    <recommendedName>
        <fullName evidence="5">Adenine DNA glycosylase</fullName>
        <ecNumber evidence="4">3.2.2.31</ecNumber>
    </recommendedName>
</protein>
<evidence type="ECO:0000256" key="12">
    <source>
        <dbReference type="ARBA" id="ARBA00023204"/>
    </source>
</evidence>
<dbReference type="InterPro" id="IPR003651">
    <property type="entry name" value="Endonuclease3_FeS-loop_motif"/>
</dbReference>
<dbReference type="Pfam" id="PF00730">
    <property type="entry name" value="HhH-GPD"/>
    <property type="match status" value="1"/>
</dbReference>
<dbReference type="Proteomes" id="UP000275749">
    <property type="component" value="Unassembled WGS sequence"/>
</dbReference>
<dbReference type="EMBL" id="RKHG01000001">
    <property type="protein sequence ID" value="ROR54304.1"/>
    <property type="molecule type" value="Genomic_DNA"/>
</dbReference>
<dbReference type="GO" id="GO:0000701">
    <property type="term" value="F:purine-specific mismatch base pair DNA N-glycosylase activity"/>
    <property type="evidence" value="ECO:0007669"/>
    <property type="project" value="UniProtKB-EC"/>
</dbReference>
<sequence>MARVIQDNELTEDARRRIVARVGDWFDEHRRDLPWRRSTPWGVMVSEFMLQQTPVSRVLGPWQEWMERWPAPDDLASEQAGAAVAAWGRLGYPRRAQRLHRAATVISEQHAGRVPGTLEELRALPGVGQYTAAAILSFAFGGRAVVLDTNIRRLLCRVEDGREFPPDSATASEWRRAEDWLPDTDERAAHWAAASMELGALVCTARSPRCEDCPVKDSCRWRAAGHPRHDGPPRRTQAWHGTDRQCRGVLLDLVRQNPEGVTVEVALGAWAERVQAERSLAGLLADALVRDDGGLLRL</sequence>
<keyword evidence="6" id="KW-0004">4Fe-4S</keyword>
<keyword evidence="7" id="KW-0479">Metal-binding</keyword>
<dbReference type="GO" id="GO:0006284">
    <property type="term" value="P:base-excision repair"/>
    <property type="evidence" value="ECO:0007669"/>
    <property type="project" value="InterPro"/>
</dbReference>
<evidence type="ECO:0000259" key="14">
    <source>
        <dbReference type="SMART" id="SM00478"/>
    </source>
</evidence>
<evidence type="ECO:0000256" key="6">
    <source>
        <dbReference type="ARBA" id="ARBA00022485"/>
    </source>
</evidence>
<feature type="domain" description="HhH-GPD" evidence="14">
    <location>
        <begin position="49"/>
        <end position="201"/>
    </location>
</feature>
<accession>A0A3N1ZTY3</accession>
<evidence type="ECO:0000256" key="8">
    <source>
        <dbReference type="ARBA" id="ARBA00022763"/>
    </source>
</evidence>
<dbReference type="Gene3D" id="1.10.340.30">
    <property type="entry name" value="Hypothetical protein, domain 2"/>
    <property type="match status" value="1"/>
</dbReference>
<reference evidence="15 16" key="1">
    <citation type="submission" date="2018-11" db="EMBL/GenBank/DDBJ databases">
        <title>Sequencing the genomes of 1000 actinobacteria strains.</title>
        <authorList>
            <person name="Klenk H.-P."/>
        </authorList>
    </citation>
    <scope>NUCLEOTIDE SEQUENCE [LARGE SCALE GENOMIC DNA]</scope>
    <source>
        <strain evidence="15 16">DSM 10546</strain>
    </source>
</reference>
<dbReference type="GO" id="GO:0035485">
    <property type="term" value="F:adenine/guanine mispair binding"/>
    <property type="evidence" value="ECO:0007669"/>
    <property type="project" value="TreeGrafter"/>
</dbReference>
<evidence type="ECO:0000256" key="5">
    <source>
        <dbReference type="ARBA" id="ARBA00022023"/>
    </source>
</evidence>
<dbReference type="InterPro" id="IPR004035">
    <property type="entry name" value="Endouclease-III_FeS-bd_BS"/>
</dbReference>
<dbReference type="PROSITE" id="PS01155">
    <property type="entry name" value="ENDONUCLEASE_III_2"/>
    <property type="match status" value="1"/>
</dbReference>
<name>A0A3N1ZTY3_9ACTN</name>
<evidence type="ECO:0000256" key="3">
    <source>
        <dbReference type="ARBA" id="ARBA00008343"/>
    </source>
</evidence>
<comment type="cofactor">
    <cofactor evidence="2">
        <name>[4Fe-4S] cluster</name>
        <dbReference type="ChEBI" id="CHEBI:49883"/>
    </cofactor>
</comment>
<comment type="catalytic activity">
    <reaction evidence="1">
        <text>Hydrolyzes free adenine bases from 7,8-dihydro-8-oxoguanine:adenine mismatched double-stranded DNA, leaving an apurinic site.</text>
        <dbReference type="EC" id="3.2.2.31"/>
    </reaction>
</comment>
<keyword evidence="11" id="KW-0411">Iron-sulfur</keyword>
<dbReference type="InterPro" id="IPR011257">
    <property type="entry name" value="DNA_glycosylase"/>
</dbReference>
<dbReference type="Pfam" id="PF00633">
    <property type="entry name" value="HHH"/>
    <property type="match status" value="1"/>
</dbReference>
<keyword evidence="10" id="KW-0408">Iron</keyword>
<keyword evidence="13" id="KW-0326">Glycosidase</keyword>
<evidence type="ECO:0000313" key="15">
    <source>
        <dbReference type="EMBL" id="ROR54304.1"/>
    </source>
</evidence>
<keyword evidence="12" id="KW-0234">DNA repair</keyword>
<dbReference type="InterPro" id="IPR044298">
    <property type="entry name" value="MIG/MutY"/>
</dbReference>
<dbReference type="GO" id="GO:0046872">
    <property type="term" value="F:metal ion binding"/>
    <property type="evidence" value="ECO:0007669"/>
    <property type="project" value="UniProtKB-KW"/>
</dbReference>
<dbReference type="Gene3D" id="1.10.1670.10">
    <property type="entry name" value="Helix-hairpin-Helix base-excision DNA repair enzymes (C-terminal)"/>
    <property type="match status" value="1"/>
</dbReference>
<comment type="similarity">
    <text evidence="3">Belongs to the Nth/MutY family.</text>
</comment>
<dbReference type="AlphaFoldDB" id="A0A3N1ZTY3"/>
<evidence type="ECO:0000256" key="13">
    <source>
        <dbReference type="ARBA" id="ARBA00023295"/>
    </source>
</evidence>
<dbReference type="InterPro" id="IPR023170">
    <property type="entry name" value="HhH_base_excis_C"/>
</dbReference>
<dbReference type="SMART" id="SM00525">
    <property type="entry name" value="FES"/>
    <property type="match status" value="1"/>
</dbReference>
<dbReference type="InterPro" id="IPR004036">
    <property type="entry name" value="Endonuclease-III-like_CS2"/>
</dbReference>
<evidence type="ECO:0000313" key="16">
    <source>
        <dbReference type="Proteomes" id="UP000275749"/>
    </source>
</evidence>
<organism evidence="15 16">
    <name type="scientific">Luteococcus japonicus</name>
    <dbReference type="NCBI Taxonomy" id="33984"/>
    <lineage>
        <taxon>Bacteria</taxon>
        <taxon>Bacillati</taxon>
        <taxon>Actinomycetota</taxon>
        <taxon>Actinomycetes</taxon>
        <taxon>Propionibacteriales</taxon>
        <taxon>Propionibacteriaceae</taxon>
        <taxon>Luteococcus</taxon>
    </lineage>
</organism>
<dbReference type="CDD" id="cd00056">
    <property type="entry name" value="ENDO3c"/>
    <property type="match status" value="1"/>
</dbReference>
<evidence type="ECO:0000256" key="9">
    <source>
        <dbReference type="ARBA" id="ARBA00022801"/>
    </source>
</evidence>
<evidence type="ECO:0000256" key="2">
    <source>
        <dbReference type="ARBA" id="ARBA00001966"/>
    </source>
</evidence>
<dbReference type="EC" id="3.2.2.31" evidence="4"/>
<dbReference type="InterPro" id="IPR000445">
    <property type="entry name" value="HhH_motif"/>
</dbReference>
<dbReference type="PANTHER" id="PTHR42944">
    <property type="entry name" value="ADENINE DNA GLYCOSYLASE"/>
    <property type="match status" value="1"/>
</dbReference>
<dbReference type="Pfam" id="PF10576">
    <property type="entry name" value="EndIII_4Fe-2S"/>
    <property type="match status" value="1"/>
</dbReference>
<proteinExistence type="inferred from homology"/>
<evidence type="ECO:0000256" key="1">
    <source>
        <dbReference type="ARBA" id="ARBA00000843"/>
    </source>
</evidence>